<dbReference type="EMBL" id="CAJJDP010000140">
    <property type="protein sequence ID" value="CAD8206939.1"/>
    <property type="molecule type" value="Genomic_DNA"/>
</dbReference>
<reference evidence="1" key="1">
    <citation type="submission" date="2021-01" db="EMBL/GenBank/DDBJ databases">
        <authorList>
            <consortium name="Genoscope - CEA"/>
            <person name="William W."/>
        </authorList>
    </citation>
    <scope>NUCLEOTIDE SEQUENCE</scope>
</reference>
<gene>
    <name evidence="1" type="ORF">POCTA_138.1.T1390117</name>
</gene>
<proteinExistence type="predicted"/>
<evidence type="ECO:0000313" key="2">
    <source>
        <dbReference type="Proteomes" id="UP000683925"/>
    </source>
</evidence>
<accession>A0A8S1XZA1</accession>
<organism evidence="1 2">
    <name type="scientific">Paramecium octaurelia</name>
    <dbReference type="NCBI Taxonomy" id="43137"/>
    <lineage>
        <taxon>Eukaryota</taxon>
        <taxon>Sar</taxon>
        <taxon>Alveolata</taxon>
        <taxon>Ciliophora</taxon>
        <taxon>Intramacronucleata</taxon>
        <taxon>Oligohymenophorea</taxon>
        <taxon>Peniculida</taxon>
        <taxon>Parameciidae</taxon>
        <taxon>Paramecium</taxon>
    </lineage>
</organism>
<comment type="caution">
    <text evidence="1">The sequence shown here is derived from an EMBL/GenBank/DDBJ whole genome shotgun (WGS) entry which is preliminary data.</text>
</comment>
<protein>
    <submittedName>
        <fullName evidence="1">Uncharacterized protein</fullName>
    </submittedName>
</protein>
<name>A0A8S1XZA1_PAROT</name>
<dbReference type="Proteomes" id="UP000683925">
    <property type="component" value="Unassembled WGS sequence"/>
</dbReference>
<evidence type="ECO:0000313" key="1">
    <source>
        <dbReference type="EMBL" id="CAD8206939.1"/>
    </source>
</evidence>
<dbReference type="AlphaFoldDB" id="A0A8S1XZA1"/>
<sequence length="151" mass="17889">MNKIDLSRKVRFIKAYIQRSQKMLKQDTCLKSSIWMMNYQSGLITIFNRLGGKLSLKQIKLIKFIQTSNTIQKLILVQALQIASTESFIRLYLLRNYFIGHGFAYSGLEVFVIELKMFQLIQNCQPHKIKNQQDIHRVQIQKRVCNYMQQQ</sequence>
<keyword evidence="2" id="KW-1185">Reference proteome</keyword>